<dbReference type="InterPro" id="IPR017080">
    <property type="entry name" value="UCP036990_CBS_BON"/>
</dbReference>
<dbReference type="InterPro" id="IPR000644">
    <property type="entry name" value="CBS_dom"/>
</dbReference>
<dbReference type="PANTHER" id="PTHR43080">
    <property type="entry name" value="CBS DOMAIN-CONTAINING PROTEIN CBSX3, MITOCHONDRIAL"/>
    <property type="match status" value="1"/>
</dbReference>
<dbReference type="Proteomes" id="UP000619788">
    <property type="component" value="Unassembled WGS sequence"/>
</dbReference>
<evidence type="ECO:0000313" key="5">
    <source>
        <dbReference type="Proteomes" id="UP000619788"/>
    </source>
</evidence>
<dbReference type="AlphaFoldDB" id="A0A8J3WL68"/>
<dbReference type="InterPro" id="IPR046342">
    <property type="entry name" value="CBS_dom_sf"/>
</dbReference>
<dbReference type="InterPro" id="IPR007055">
    <property type="entry name" value="BON_dom"/>
</dbReference>
<dbReference type="CDD" id="cd04586">
    <property type="entry name" value="CBS_pair_BON_assoc"/>
    <property type="match status" value="1"/>
</dbReference>
<proteinExistence type="predicted"/>
<dbReference type="PANTHER" id="PTHR43080:SF29">
    <property type="entry name" value="OS02G0818000 PROTEIN"/>
    <property type="match status" value="1"/>
</dbReference>
<evidence type="ECO:0000313" key="4">
    <source>
        <dbReference type="EMBL" id="GIH94939.1"/>
    </source>
</evidence>
<reference evidence="4 5" key="1">
    <citation type="submission" date="2021-01" db="EMBL/GenBank/DDBJ databases">
        <title>Whole genome shotgun sequence of Planobispora siamensis NBRC 107568.</title>
        <authorList>
            <person name="Komaki H."/>
            <person name="Tamura T."/>
        </authorList>
    </citation>
    <scope>NUCLEOTIDE SEQUENCE [LARGE SCALE GENOMIC DNA]</scope>
    <source>
        <strain evidence="4 5">NBRC 107568</strain>
    </source>
</reference>
<keyword evidence="1 2" id="KW-0129">CBS domain</keyword>
<dbReference type="EMBL" id="BOOJ01000047">
    <property type="protein sequence ID" value="GIH94939.1"/>
    <property type="molecule type" value="Genomic_DNA"/>
</dbReference>
<organism evidence="4 5">
    <name type="scientific">Planobispora siamensis</name>
    <dbReference type="NCBI Taxonomy" id="936338"/>
    <lineage>
        <taxon>Bacteria</taxon>
        <taxon>Bacillati</taxon>
        <taxon>Actinomycetota</taxon>
        <taxon>Actinomycetes</taxon>
        <taxon>Streptosporangiales</taxon>
        <taxon>Streptosporangiaceae</taxon>
        <taxon>Planobispora</taxon>
    </lineage>
</organism>
<keyword evidence="5" id="KW-1185">Reference proteome</keyword>
<dbReference type="Pfam" id="PF00571">
    <property type="entry name" value="CBS"/>
    <property type="match status" value="2"/>
</dbReference>
<gene>
    <name evidence="4" type="ORF">Psi01_55690</name>
</gene>
<evidence type="ECO:0000259" key="3">
    <source>
        <dbReference type="PROSITE" id="PS51371"/>
    </source>
</evidence>
<dbReference type="SUPFAM" id="SSF54631">
    <property type="entry name" value="CBS-domain pair"/>
    <property type="match status" value="1"/>
</dbReference>
<dbReference type="Pfam" id="PF04972">
    <property type="entry name" value="BON"/>
    <property type="match status" value="1"/>
</dbReference>
<evidence type="ECO:0000256" key="1">
    <source>
        <dbReference type="ARBA" id="ARBA00023122"/>
    </source>
</evidence>
<feature type="domain" description="CBS" evidence="3">
    <location>
        <begin position="91"/>
        <end position="148"/>
    </location>
</feature>
<dbReference type="Gene3D" id="3.30.1340.30">
    <property type="match status" value="1"/>
</dbReference>
<dbReference type="Gene3D" id="3.10.580.10">
    <property type="entry name" value="CBS-domain"/>
    <property type="match status" value="1"/>
</dbReference>
<dbReference type="InterPro" id="IPR051257">
    <property type="entry name" value="Diverse_CBS-Domain"/>
</dbReference>
<dbReference type="PIRSF" id="PIRSF036990">
    <property type="entry name" value="UCP036990_CBS_BON"/>
    <property type="match status" value="1"/>
</dbReference>
<protein>
    <recommendedName>
        <fullName evidence="3">CBS domain-containing protein</fullName>
    </recommendedName>
</protein>
<dbReference type="SMART" id="SM00116">
    <property type="entry name" value="CBS"/>
    <property type="match status" value="2"/>
</dbReference>
<evidence type="ECO:0000256" key="2">
    <source>
        <dbReference type="PROSITE-ProRule" id="PRU00703"/>
    </source>
</evidence>
<feature type="domain" description="CBS" evidence="3">
    <location>
        <begin position="10"/>
        <end position="67"/>
    </location>
</feature>
<sequence>MIKMQVKDVMGKVAIAVRQDASFAELVATMQRFKVGAVAVIDADRRPVGVVSEDDLLLKETSQRHGEGFFQSRRRRQERHKAAGVHAGQIMSSPAITVTAGTPVREAARLMHEHRIKQLPVIDAVTGKIVGTVHQGDLLKIFMRPAEEIRQEVLRALSGLGFPADGVTVAVEDGVVTLGGRVALCSQIAPLVAAVEGVDGVTGVEDAVTFTVDDLVATPMPYL</sequence>
<name>A0A8J3WL68_9ACTN</name>
<accession>A0A8J3WL68</accession>
<comment type="caution">
    <text evidence="4">The sequence shown here is derived from an EMBL/GenBank/DDBJ whole genome shotgun (WGS) entry which is preliminary data.</text>
</comment>
<dbReference type="PROSITE" id="PS51371">
    <property type="entry name" value="CBS"/>
    <property type="match status" value="2"/>
</dbReference>